<evidence type="ECO:0000313" key="8">
    <source>
        <dbReference type="EMBL" id="SMD26064.1"/>
    </source>
</evidence>
<evidence type="ECO:0000256" key="4">
    <source>
        <dbReference type="ARBA" id="ARBA00023136"/>
    </source>
</evidence>
<dbReference type="InterPro" id="IPR051784">
    <property type="entry name" value="Nod_factor_ABC_transporter"/>
</dbReference>
<evidence type="ECO:0000256" key="3">
    <source>
        <dbReference type="ARBA" id="ARBA00022989"/>
    </source>
</evidence>
<dbReference type="RefSeq" id="WP_084433879.1">
    <property type="nucleotide sequence ID" value="NZ_FWXV01000013.1"/>
</dbReference>
<dbReference type="Pfam" id="PF01061">
    <property type="entry name" value="ABC2_membrane"/>
    <property type="match status" value="1"/>
</dbReference>
<keyword evidence="3 6" id="KW-1133">Transmembrane helix</keyword>
<protein>
    <recommendedName>
        <fullName evidence="6">Transport permease protein</fullName>
    </recommendedName>
</protein>
<evidence type="ECO:0000313" key="9">
    <source>
        <dbReference type="Proteomes" id="UP000192674"/>
    </source>
</evidence>
<name>A0A1Y5Y5F1_KIBAR</name>
<feature type="transmembrane region" description="Helical" evidence="6">
    <location>
        <begin position="133"/>
        <end position="155"/>
    </location>
</feature>
<keyword evidence="9" id="KW-1185">Reference proteome</keyword>
<dbReference type="GO" id="GO:0046677">
    <property type="term" value="P:response to antibiotic"/>
    <property type="evidence" value="ECO:0007669"/>
    <property type="project" value="UniProtKB-KW"/>
</dbReference>
<dbReference type="AlphaFoldDB" id="A0A1Y5Y5F1"/>
<keyword evidence="6" id="KW-1003">Cell membrane</keyword>
<keyword evidence="5" id="KW-0046">Antibiotic resistance</keyword>
<proteinExistence type="inferred from homology"/>
<dbReference type="PIRSF" id="PIRSF006648">
    <property type="entry name" value="DrrB"/>
    <property type="match status" value="1"/>
</dbReference>
<dbReference type="PROSITE" id="PS51012">
    <property type="entry name" value="ABC_TM2"/>
    <property type="match status" value="1"/>
</dbReference>
<keyword evidence="6" id="KW-0813">Transport</keyword>
<keyword evidence="4 6" id="KW-0472">Membrane</keyword>
<dbReference type="GO" id="GO:0043190">
    <property type="term" value="C:ATP-binding cassette (ABC) transporter complex"/>
    <property type="evidence" value="ECO:0007669"/>
    <property type="project" value="InterPro"/>
</dbReference>
<evidence type="ECO:0000256" key="5">
    <source>
        <dbReference type="ARBA" id="ARBA00023251"/>
    </source>
</evidence>
<dbReference type="Proteomes" id="UP000192674">
    <property type="component" value="Unassembled WGS sequence"/>
</dbReference>
<dbReference type="GO" id="GO:0140359">
    <property type="term" value="F:ABC-type transporter activity"/>
    <property type="evidence" value="ECO:0007669"/>
    <property type="project" value="InterPro"/>
</dbReference>
<accession>A0A1Y5Y5F1</accession>
<comment type="similarity">
    <text evidence="6">Belongs to the ABC-2 integral membrane protein family.</text>
</comment>
<feature type="transmembrane region" description="Helical" evidence="6">
    <location>
        <begin position="21"/>
        <end position="44"/>
    </location>
</feature>
<sequence length="250" mass="26729">MTDSLIMLRRNLKHSIRYPSLPISSIAVPVLMLLLFVGVFGSTLTAGLNGTDYIDYVTPGIIVLTVASGSISTAVSVSLDMTQGIMNRFRTMAISRAAVMSGHVVGGVIQTMLSIVLVVVVAVLLGFRPNAGLVEWLSAAGILVLMAFALAWLAAGIGLTARGPESASNLPLPFTFLPMLGSGFVPTDSLPGWLRWFAEYQPFTPINETLRGLLMGTPTDDAPIAVVWCVGLTAVGYLWSRRAFTKRTTR</sequence>
<feature type="transmembrane region" description="Helical" evidence="6">
    <location>
        <begin position="222"/>
        <end position="240"/>
    </location>
</feature>
<feature type="domain" description="ABC transmembrane type-2" evidence="7">
    <location>
        <begin position="20"/>
        <end position="247"/>
    </location>
</feature>
<comment type="subcellular location">
    <subcellularLocation>
        <location evidence="6">Cell membrane</location>
        <topology evidence="6">Multi-pass membrane protein</topology>
    </subcellularLocation>
    <subcellularLocation>
        <location evidence="1">Membrane</location>
        <topology evidence="1">Multi-pass membrane protein</topology>
    </subcellularLocation>
</comment>
<dbReference type="InterPro" id="IPR047817">
    <property type="entry name" value="ABC2_TM_bact-type"/>
</dbReference>
<feature type="transmembrane region" description="Helical" evidence="6">
    <location>
        <begin position="100"/>
        <end position="127"/>
    </location>
</feature>
<evidence type="ECO:0000259" key="7">
    <source>
        <dbReference type="PROSITE" id="PS51012"/>
    </source>
</evidence>
<dbReference type="OrthoDB" id="670210at2"/>
<keyword evidence="2 6" id="KW-0812">Transmembrane</keyword>
<evidence type="ECO:0000256" key="6">
    <source>
        <dbReference type="RuleBase" id="RU361157"/>
    </source>
</evidence>
<dbReference type="PANTHER" id="PTHR43229:SF2">
    <property type="entry name" value="NODULATION PROTEIN J"/>
    <property type="match status" value="1"/>
</dbReference>
<dbReference type="EMBL" id="FWXV01000013">
    <property type="protein sequence ID" value="SMD26064.1"/>
    <property type="molecule type" value="Genomic_DNA"/>
</dbReference>
<feature type="transmembrane region" description="Helical" evidence="6">
    <location>
        <begin position="56"/>
        <end position="79"/>
    </location>
</feature>
<dbReference type="InterPro" id="IPR000412">
    <property type="entry name" value="ABC_2_transport"/>
</dbReference>
<evidence type="ECO:0000256" key="1">
    <source>
        <dbReference type="ARBA" id="ARBA00004141"/>
    </source>
</evidence>
<dbReference type="PANTHER" id="PTHR43229">
    <property type="entry name" value="NODULATION PROTEIN J"/>
    <property type="match status" value="1"/>
</dbReference>
<feature type="transmembrane region" description="Helical" evidence="6">
    <location>
        <begin position="167"/>
        <end position="185"/>
    </location>
</feature>
<organism evidence="8 9">
    <name type="scientific">Kibdelosporangium aridum</name>
    <dbReference type="NCBI Taxonomy" id="2030"/>
    <lineage>
        <taxon>Bacteria</taxon>
        <taxon>Bacillati</taxon>
        <taxon>Actinomycetota</taxon>
        <taxon>Actinomycetes</taxon>
        <taxon>Pseudonocardiales</taxon>
        <taxon>Pseudonocardiaceae</taxon>
        <taxon>Kibdelosporangium</taxon>
    </lineage>
</organism>
<evidence type="ECO:0000256" key="2">
    <source>
        <dbReference type="ARBA" id="ARBA00022692"/>
    </source>
</evidence>
<dbReference type="InterPro" id="IPR013525">
    <property type="entry name" value="ABC2_TM"/>
</dbReference>
<reference evidence="8 9" key="1">
    <citation type="submission" date="2017-04" db="EMBL/GenBank/DDBJ databases">
        <authorList>
            <person name="Afonso C.L."/>
            <person name="Miller P.J."/>
            <person name="Scott M.A."/>
            <person name="Spackman E."/>
            <person name="Goraichik I."/>
            <person name="Dimitrov K.M."/>
            <person name="Suarez D.L."/>
            <person name="Swayne D.E."/>
        </authorList>
    </citation>
    <scope>NUCLEOTIDE SEQUENCE [LARGE SCALE GENOMIC DNA]</scope>
    <source>
        <strain evidence="8 9">DSM 43828</strain>
    </source>
</reference>
<gene>
    <name evidence="8" type="ORF">SAMN05661093_09644</name>
</gene>